<evidence type="ECO:0000313" key="7">
    <source>
        <dbReference type="Proteomes" id="UP000808372"/>
    </source>
</evidence>
<keyword evidence="5 6" id="KW-0472">Membrane</keyword>
<protein>
    <submittedName>
        <fullName evidence="8">Magnesium transporter NIPA2-like</fullName>
    </submittedName>
</protein>
<evidence type="ECO:0000256" key="1">
    <source>
        <dbReference type="ARBA" id="ARBA00004141"/>
    </source>
</evidence>
<comment type="similarity">
    <text evidence="2">Belongs to the NIPA family.</text>
</comment>
<feature type="transmembrane region" description="Helical" evidence="6">
    <location>
        <begin position="207"/>
        <end position="226"/>
    </location>
</feature>
<keyword evidence="7" id="KW-1185">Reference proteome</keyword>
<dbReference type="GO" id="GO:0016020">
    <property type="term" value="C:membrane"/>
    <property type="evidence" value="ECO:0007669"/>
    <property type="project" value="UniProtKB-SubCell"/>
</dbReference>
<evidence type="ECO:0000256" key="3">
    <source>
        <dbReference type="ARBA" id="ARBA00022692"/>
    </source>
</evidence>
<feature type="transmembrane region" description="Helical" evidence="6">
    <location>
        <begin position="304"/>
        <end position="325"/>
    </location>
</feature>
<evidence type="ECO:0000256" key="6">
    <source>
        <dbReference type="SAM" id="Phobius"/>
    </source>
</evidence>
<evidence type="ECO:0000256" key="4">
    <source>
        <dbReference type="ARBA" id="ARBA00022989"/>
    </source>
</evidence>
<feature type="transmembrane region" description="Helical" evidence="6">
    <location>
        <begin position="142"/>
        <end position="161"/>
    </location>
</feature>
<dbReference type="PANTHER" id="PTHR12570:SF7">
    <property type="entry name" value="MAGNESIUM TRANSPORTER NIPA4"/>
    <property type="match status" value="1"/>
</dbReference>
<feature type="transmembrane region" description="Helical" evidence="6">
    <location>
        <begin position="235"/>
        <end position="253"/>
    </location>
</feature>
<evidence type="ECO:0000256" key="2">
    <source>
        <dbReference type="ARBA" id="ARBA00007230"/>
    </source>
</evidence>
<name>A0A8U0QN94_SALNM</name>
<dbReference type="AlphaFoldDB" id="A0A8U0QN94"/>
<proteinExistence type="inferred from homology"/>
<dbReference type="GO" id="GO:0015095">
    <property type="term" value="F:magnesium ion transmembrane transporter activity"/>
    <property type="evidence" value="ECO:0007669"/>
    <property type="project" value="InterPro"/>
</dbReference>
<comment type="subcellular location">
    <subcellularLocation>
        <location evidence="1">Membrane</location>
        <topology evidence="1">Multi-pass membrane protein</topology>
    </subcellularLocation>
</comment>
<organism evidence="7 8">
    <name type="scientific">Salvelinus namaycush</name>
    <name type="common">Lake trout</name>
    <name type="synonym">Salmo namaycush</name>
    <dbReference type="NCBI Taxonomy" id="8040"/>
    <lineage>
        <taxon>Eukaryota</taxon>
        <taxon>Metazoa</taxon>
        <taxon>Chordata</taxon>
        <taxon>Craniata</taxon>
        <taxon>Vertebrata</taxon>
        <taxon>Euteleostomi</taxon>
        <taxon>Actinopterygii</taxon>
        <taxon>Neopterygii</taxon>
        <taxon>Teleostei</taxon>
        <taxon>Protacanthopterygii</taxon>
        <taxon>Salmoniformes</taxon>
        <taxon>Salmonidae</taxon>
        <taxon>Salmoninae</taxon>
        <taxon>Salvelinus</taxon>
    </lineage>
</organism>
<dbReference type="KEGG" id="snh:120044422"/>
<dbReference type="InterPro" id="IPR008521">
    <property type="entry name" value="Mg_trans_NIPA"/>
</dbReference>
<dbReference type="SUPFAM" id="SSF103481">
    <property type="entry name" value="Multidrug resistance efflux transporter EmrE"/>
    <property type="match status" value="1"/>
</dbReference>
<dbReference type="RefSeq" id="XP_038844999.1">
    <property type="nucleotide sequence ID" value="XM_038989071.1"/>
</dbReference>
<feature type="transmembrane region" description="Helical" evidence="6">
    <location>
        <begin position="168"/>
        <end position="187"/>
    </location>
</feature>
<dbReference type="PANTHER" id="PTHR12570">
    <property type="match status" value="1"/>
</dbReference>
<evidence type="ECO:0000256" key="5">
    <source>
        <dbReference type="ARBA" id="ARBA00023136"/>
    </source>
</evidence>
<keyword evidence="4 6" id="KW-1133">Transmembrane helix</keyword>
<dbReference type="GeneID" id="120044422"/>
<feature type="transmembrane region" description="Helical" evidence="6">
    <location>
        <begin position="114"/>
        <end position="136"/>
    </location>
</feature>
<keyword evidence="3 6" id="KW-0812">Transmembrane</keyword>
<dbReference type="InterPro" id="IPR037185">
    <property type="entry name" value="EmrE-like"/>
</dbReference>
<dbReference type="Pfam" id="PF05653">
    <property type="entry name" value="Mg_trans_NIPA"/>
    <property type="match status" value="1"/>
</dbReference>
<accession>A0A8U0QN94</accession>
<gene>
    <name evidence="8" type="primary">LOC120044422</name>
</gene>
<sequence length="405" mass="44201">MQDLNLSEESCQNGSIIRLLCLSKTAAAVCIVNGDTGLLNTSFTDNHNATETGLSAVGNKWNSYNFWICLTLAVLSAFLIEGSVMLKKKALLRLAYFFAPLHPSEGGHGYLKDWLWWGGLLTMGAGKAANFAAYMFAPATVVIPFGTLSVLISAVLSSYLLGETLNLFGKLGCVLSVLGSILMVIHAPEEEEVTTLHQMTDKLLDPGFLVFASILLVACLLLIFYFSPRVGQTNILVYIGICCLLGAFTVSSVKGLGIAIRTVLSDPAVVRHPLTWILLASLVSSIVIQVNYLNKSLHTFNTLLVYPIYYVCVTTIVLTTSIILFQEWGTMSGVDMVCTMGGILVIILGMAMLHLFKDIHVTLEGLTSSMCQLLEEKQEDKHILIEEMESLPPMREDATMVFIIS</sequence>
<dbReference type="Proteomes" id="UP000808372">
    <property type="component" value="Chromosome 3"/>
</dbReference>
<reference evidence="8" key="1">
    <citation type="submission" date="2025-08" db="UniProtKB">
        <authorList>
            <consortium name="RefSeq"/>
        </authorList>
    </citation>
    <scope>IDENTIFICATION</scope>
    <source>
        <tissue evidence="8">White muscle</tissue>
    </source>
</reference>
<feature type="transmembrane region" description="Helical" evidence="6">
    <location>
        <begin position="64"/>
        <end position="86"/>
    </location>
</feature>
<feature type="transmembrane region" description="Helical" evidence="6">
    <location>
        <begin position="273"/>
        <end position="292"/>
    </location>
</feature>
<evidence type="ECO:0000313" key="8">
    <source>
        <dbReference type="RefSeq" id="XP_038844999.1"/>
    </source>
</evidence>
<feature type="transmembrane region" description="Helical" evidence="6">
    <location>
        <begin position="331"/>
        <end position="356"/>
    </location>
</feature>